<sequence length="49" mass="5781">MLQRGNNPSLLNVLYRFYLILLWHDIQNITLGEVLSPLLTDCVHQERMV</sequence>
<evidence type="ECO:0000313" key="1">
    <source>
        <dbReference type="EMBL" id="GAC28511.1"/>
    </source>
</evidence>
<dbReference type="EMBL" id="BAEQ01000024">
    <property type="protein sequence ID" value="GAC28511.1"/>
    <property type="molecule type" value="Genomic_DNA"/>
</dbReference>
<gene>
    <name evidence="1" type="ORF">GPAL_1647</name>
</gene>
<dbReference type="Proteomes" id="UP000006251">
    <property type="component" value="Unassembled WGS sequence"/>
</dbReference>
<comment type="caution">
    <text evidence="1">The sequence shown here is derived from an EMBL/GenBank/DDBJ whole genome shotgun (WGS) entry which is preliminary data.</text>
</comment>
<accession>K6YX07</accession>
<dbReference type="AlphaFoldDB" id="K6YX07"/>
<protein>
    <submittedName>
        <fullName evidence="1">Uncharacterized protein</fullName>
    </submittedName>
</protein>
<keyword evidence="2" id="KW-1185">Reference proteome</keyword>
<proteinExistence type="predicted"/>
<organism evidence="1 2">
    <name type="scientific">Brumicola pallidula DSM 14239 = ACAM 615</name>
    <dbReference type="NCBI Taxonomy" id="1121922"/>
    <lineage>
        <taxon>Bacteria</taxon>
        <taxon>Pseudomonadati</taxon>
        <taxon>Pseudomonadota</taxon>
        <taxon>Gammaproteobacteria</taxon>
        <taxon>Alteromonadales</taxon>
        <taxon>Alteromonadaceae</taxon>
        <taxon>Brumicola</taxon>
    </lineage>
</organism>
<name>K6YX07_9ALTE</name>
<evidence type="ECO:0000313" key="2">
    <source>
        <dbReference type="Proteomes" id="UP000006251"/>
    </source>
</evidence>
<reference evidence="2" key="1">
    <citation type="journal article" date="2014" name="Environ. Microbiol.">
        <title>Comparative genomics of the marine bacterial genus Glaciecola reveals the high degree of genomic diversity and genomic characteristic for cold adaptation.</title>
        <authorList>
            <person name="Qin Q.L."/>
            <person name="Xie B.B."/>
            <person name="Yu Y."/>
            <person name="Shu Y.L."/>
            <person name="Rong J.C."/>
            <person name="Zhang Y.J."/>
            <person name="Zhao D.L."/>
            <person name="Chen X.L."/>
            <person name="Zhang X.Y."/>
            <person name="Chen B."/>
            <person name="Zhou B.C."/>
            <person name="Zhang Y.Z."/>
        </authorList>
    </citation>
    <scope>NUCLEOTIDE SEQUENCE [LARGE SCALE GENOMIC DNA]</scope>
    <source>
        <strain evidence="2">ACAM 615</strain>
    </source>
</reference>